<proteinExistence type="predicted"/>
<dbReference type="Gene3D" id="1.20.910.10">
    <property type="entry name" value="Heme oxygenase-like"/>
    <property type="match status" value="1"/>
</dbReference>
<dbReference type="Pfam" id="PF14518">
    <property type="entry name" value="Haem_oxygenas_2"/>
    <property type="match status" value="1"/>
</dbReference>
<keyword evidence="2" id="KW-1185">Reference proteome</keyword>
<dbReference type="SUPFAM" id="SSF48613">
    <property type="entry name" value="Heme oxygenase-like"/>
    <property type="match status" value="1"/>
</dbReference>
<dbReference type="SMART" id="SM01236">
    <property type="entry name" value="Haem_oxygenase_2"/>
    <property type="match status" value="1"/>
</dbReference>
<reference evidence="1 2" key="1">
    <citation type="submission" date="2018-05" db="EMBL/GenBank/DDBJ databases">
        <title>Nocardioides silvaticus genome.</title>
        <authorList>
            <person name="Li C."/>
            <person name="Wang G."/>
        </authorList>
    </citation>
    <scope>NUCLEOTIDE SEQUENCE [LARGE SCALE GENOMIC DNA]</scope>
    <source>
        <strain evidence="1 2">CCTCC AB 2018079</strain>
    </source>
</reference>
<dbReference type="EMBL" id="QGDD01000003">
    <property type="protein sequence ID" value="PWN03298.1"/>
    <property type="molecule type" value="Genomic_DNA"/>
</dbReference>
<organism evidence="1 2">
    <name type="scientific">Nocardioides silvaticus</name>
    <dbReference type="NCBI Taxonomy" id="2201891"/>
    <lineage>
        <taxon>Bacteria</taxon>
        <taxon>Bacillati</taxon>
        <taxon>Actinomycetota</taxon>
        <taxon>Actinomycetes</taxon>
        <taxon>Propionibacteriales</taxon>
        <taxon>Nocardioidaceae</taxon>
        <taxon>Nocardioides</taxon>
    </lineage>
</organism>
<dbReference type="OrthoDB" id="252872at2"/>
<accession>A0A316THM5</accession>
<protein>
    <submittedName>
        <fullName evidence="1">Iron-containing redox enzyme family protein</fullName>
    </submittedName>
</protein>
<name>A0A316THM5_9ACTN</name>
<sequence length="328" mass="36214">MNLPEPRGQLSGQLVRALRDGAPVTGSTTSGKEDLQLSLWVLYELHYRGFDEVDDRREWDPALIGLRAGLEEQFEADLRDACAPVVALAGDSDWVPTQLEDITAYDNGTSLPRFLQREATSDQYLEFLVQRSIYHLKESDPHAFVVPRLAGAAKVALAELQYDEFGGGRPEALHSQLYADALEESGLDPTYGAYIDRVPAYALAVNNAMSLFGLHRRLRGAAMGHLAAFEMTSSLPCRRYLQGAERLDLPQAVRHYFDEHVEADAVHEHIAARDICGSLVEADPPLREDVLFGAAACVHLDAVAGEKMIDAWMRDSSTLLPELGREVA</sequence>
<dbReference type="Proteomes" id="UP000245507">
    <property type="component" value="Unassembled WGS sequence"/>
</dbReference>
<evidence type="ECO:0000313" key="2">
    <source>
        <dbReference type="Proteomes" id="UP000245507"/>
    </source>
</evidence>
<dbReference type="RefSeq" id="WP_109693387.1">
    <property type="nucleotide sequence ID" value="NZ_QGDD01000003.1"/>
</dbReference>
<evidence type="ECO:0000313" key="1">
    <source>
        <dbReference type="EMBL" id="PWN03298.1"/>
    </source>
</evidence>
<dbReference type="InterPro" id="IPR016084">
    <property type="entry name" value="Haem_Oase-like_multi-hlx"/>
</dbReference>
<dbReference type="AlphaFoldDB" id="A0A316THM5"/>
<comment type="caution">
    <text evidence="1">The sequence shown here is derived from an EMBL/GenBank/DDBJ whole genome shotgun (WGS) entry which is preliminary data.</text>
</comment>
<gene>
    <name evidence="1" type="ORF">DJ010_09285</name>
</gene>